<dbReference type="AlphaFoldDB" id="A0A934IND8"/>
<dbReference type="Pfam" id="PF01266">
    <property type="entry name" value="DAO"/>
    <property type="match status" value="1"/>
</dbReference>
<evidence type="ECO:0000313" key="9">
    <source>
        <dbReference type="Proteomes" id="UP000609531"/>
    </source>
</evidence>
<dbReference type="EMBL" id="JAEKJA010000005">
    <property type="protein sequence ID" value="MBJ3775568.1"/>
    <property type="molecule type" value="Genomic_DNA"/>
</dbReference>
<dbReference type="InterPro" id="IPR006076">
    <property type="entry name" value="FAD-dep_OxRdtase"/>
</dbReference>
<dbReference type="SUPFAM" id="SSF54373">
    <property type="entry name" value="FAD-linked reductases, C-terminal domain"/>
    <property type="match status" value="1"/>
</dbReference>
<dbReference type="PRINTS" id="PR00411">
    <property type="entry name" value="PNDRDTASEI"/>
</dbReference>
<keyword evidence="2" id="KW-0285">Flavoprotein</keyword>
<dbReference type="Proteomes" id="UP000609531">
    <property type="component" value="Unassembled WGS sequence"/>
</dbReference>
<evidence type="ECO:0000259" key="5">
    <source>
        <dbReference type="Pfam" id="PF00732"/>
    </source>
</evidence>
<dbReference type="Pfam" id="PF05199">
    <property type="entry name" value="GMC_oxred_C"/>
    <property type="match status" value="1"/>
</dbReference>
<reference evidence="8" key="1">
    <citation type="submission" date="2020-12" db="EMBL/GenBank/DDBJ databases">
        <title>Bacterial taxonomy.</title>
        <authorList>
            <person name="Pan X."/>
        </authorList>
    </citation>
    <scope>NUCLEOTIDE SEQUENCE</scope>
    <source>
        <strain evidence="8">B2012</strain>
    </source>
</reference>
<dbReference type="InterPro" id="IPR036188">
    <property type="entry name" value="FAD/NAD-bd_sf"/>
</dbReference>
<evidence type="ECO:0000256" key="3">
    <source>
        <dbReference type="ARBA" id="ARBA00022827"/>
    </source>
</evidence>
<keyword evidence="3" id="KW-0274">FAD</keyword>
<comment type="caution">
    <text evidence="8">The sequence shown here is derived from an EMBL/GenBank/DDBJ whole genome shotgun (WGS) entry which is preliminary data.</text>
</comment>
<evidence type="ECO:0000256" key="4">
    <source>
        <dbReference type="ARBA" id="ARBA00023002"/>
    </source>
</evidence>
<dbReference type="RefSeq" id="WP_198881451.1">
    <property type="nucleotide sequence ID" value="NZ_JAEKJA010000005.1"/>
</dbReference>
<evidence type="ECO:0000259" key="6">
    <source>
        <dbReference type="Pfam" id="PF01266"/>
    </source>
</evidence>
<protein>
    <submittedName>
        <fullName evidence="8">GMC family oxidoreductase</fullName>
    </submittedName>
</protein>
<dbReference type="Pfam" id="PF00732">
    <property type="entry name" value="GMC_oxred_N"/>
    <property type="match status" value="1"/>
</dbReference>
<feature type="domain" description="FAD dependent oxidoreductase" evidence="6">
    <location>
        <begin position="8"/>
        <end position="38"/>
    </location>
</feature>
<evidence type="ECO:0000313" key="8">
    <source>
        <dbReference type="EMBL" id="MBJ3775568.1"/>
    </source>
</evidence>
<dbReference type="GO" id="GO:0050660">
    <property type="term" value="F:flavin adenine dinucleotide binding"/>
    <property type="evidence" value="ECO:0007669"/>
    <property type="project" value="InterPro"/>
</dbReference>
<feature type="domain" description="Glucose-methanol-choline oxidoreductase N-terminal" evidence="5">
    <location>
        <begin position="199"/>
        <end position="302"/>
    </location>
</feature>
<dbReference type="PANTHER" id="PTHR46056:SF12">
    <property type="entry name" value="LONG-CHAIN-ALCOHOL OXIDASE"/>
    <property type="match status" value="1"/>
</dbReference>
<evidence type="ECO:0000259" key="7">
    <source>
        <dbReference type="Pfam" id="PF05199"/>
    </source>
</evidence>
<dbReference type="Gene3D" id="3.50.50.60">
    <property type="entry name" value="FAD/NAD(P)-binding domain"/>
    <property type="match status" value="2"/>
</dbReference>
<evidence type="ECO:0000256" key="1">
    <source>
        <dbReference type="ARBA" id="ARBA00010790"/>
    </source>
</evidence>
<comment type="similarity">
    <text evidence="1">Belongs to the GMC oxidoreductase family.</text>
</comment>
<accession>A0A934IND8</accession>
<evidence type="ECO:0000256" key="2">
    <source>
        <dbReference type="ARBA" id="ARBA00022630"/>
    </source>
</evidence>
<organism evidence="8 9">
    <name type="scientific">Acuticoccus mangrovi</name>
    <dbReference type="NCBI Taxonomy" id="2796142"/>
    <lineage>
        <taxon>Bacteria</taxon>
        <taxon>Pseudomonadati</taxon>
        <taxon>Pseudomonadota</taxon>
        <taxon>Alphaproteobacteria</taxon>
        <taxon>Hyphomicrobiales</taxon>
        <taxon>Amorphaceae</taxon>
        <taxon>Acuticoccus</taxon>
    </lineage>
</organism>
<dbReference type="PANTHER" id="PTHR46056">
    <property type="entry name" value="LONG-CHAIN-ALCOHOL OXIDASE"/>
    <property type="match status" value="1"/>
</dbReference>
<gene>
    <name evidence="8" type="ORF">JCR33_07730</name>
</gene>
<proteinExistence type="inferred from homology"/>
<dbReference type="GO" id="GO:0016614">
    <property type="term" value="F:oxidoreductase activity, acting on CH-OH group of donors"/>
    <property type="evidence" value="ECO:0007669"/>
    <property type="project" value="InterPro"/>
</dbReference>
<sequence length="524" mass="56703">MSAPAEVDVAIVGAGAGGAATAWRLAGHGIDVALFERGGWWPPEESPAQRDDWEWQRLGPYSPNPVLRRHPDDLAIDASESAIKPLLTYGVGGSTIMWSCHMPRFHPSDFAMRSLDGVGDDWPLTYTELAPFYALNEEMMGMAGLAGDPAYPKMPARPTPPPPIGPAEAHVAKTLDRLGWAWWPADMSINTAPYLGRGACANCGPCELGCVHRAKGTADVAYVEPALGRGARLVTGARVQRVLAKDGRAEGIVWRDRSGADHLTRARVVIVAASGINTPRLLLLSELANRSGLVGKRLMLHPFARVTGRFDDPIHAHRGIAAGAIVSHEFYESDPARDFKRGVKLLLMRSHGPLFAALGSTMPRSPWGRGHHQRFEEVFDHTLGVSVCADDLPEEVNRVTLSDRTDGDGLPIAKMHYRLGENSRRALDFGMARGRELLTEAGAAELHEVPLIAEAGFHLMGTTVMGDDPERSVTDRWGETHDVANLYVVDGSLFVTAAAVNPTHTLQALALRAADRIAATRRDA</sequence>
<name>A0A934IND8_9HYPH</name>
<feature type="domain" description="Glucose-methanol-choline oxidoreductase C-terminal" evidence="7">
    <location>
        <begin position="393"/>
        <end position="510"/>
    </location>
</feature>
<keyword evidence="9" id="KW-1185">Reference proteome</keyword>
<dbReference type="SUPFAM" id="SSF51905">
    <property type="entry name" value="FAD/NAD(P)-binding domain"/>
    <property type="match status" value="1"/>
</dbReference>
<dbReference type="InterPro" id="IPR007867">
    <property type="entry name" value="GMC_OxRtase_C"/>
</dbReference>
<keyword evidence="4" id="KW-0560">Oxidoreductase</keyword>
<dbReference type="InterPro" id="IPR000172">
    <property type="entry name" value="GMC_OxRdtase_N"/>
</dbReference>